<dbReference type="InterPro" id="IPR051911">
    <property type="entry name" value="SDR_oxidoreductase"/>
</dbReference>
<protein>
    <submittedName>
        <fullName evidence="4">SDR family oxidoreductase</fullName>
    </submittedName>
</protein>
<keyword evidence="2" id="KW-0560">Oxidoreductase</keyword>
<dbReference type="PROSITE" id="PS00061">
    <property type="entry name" value="ADH_SHORT"/>
    <property type="match status" value="1"/>
</dbReference>
<dbReference type="PANTHER" id="PTHR43976:SF16">
    <property type="entry name" value="SHORT-CHAIN DEHYDROGENASE_REDUCTASE FAMILY PROTEIN"/>
    <property type="match status" value="1"/>
</dbReference>
<proteinExistence type="inferred from homology"/>
<dbReference type="PRINTS" id="PR00080">
    <property type="entry name" value="SDRFAMILY"/>
</dbReference>
<dbReference type="NCBIfam" id="NF005372">
    <property type="entry name" value="PRK06914.1"/>
    <property type="match status" value="1"/>
</dbReference>
<dbReference type="GO" id="GO:0016491">
    <property type="term" value="F:oxidoreductase activity"/>
    <property type="evidence" value="ECO:0007669"/>
    <property type="project" value="UniProtKB-KW"/>
</dbReference>
<dbReference type="RefSeq" id="WP_191158346.1">
    <property type="nucleotide sequence ID" value="NZ_JACXAI010000012.1"/>
</dbReference>
<dbReference type="InterPro" id="IPR002347">
    <property type="entry name" value="SDR_fam"/>
</dbReference>
<gene>
    <name evidence="4" type="ORF">IC621_10945</name>
</gene>
<dbReference type="Pfam" id="PF00106">
    <property type="entry name" value="adh_short"/>
    <property type="match status" value="1"/>
</dbReference>
<dbReference type="AlphaFoldDB" id="A0A926RY23"/>
<dbReference type="SUPFAM" id="SSF51735">
    <property type="entry name" value="NAD(P)-binding Rossmann-fold domains"/>
    <property type="match status" value="1"/>
</dbReference>
<reference evidence="4" key="1">
    <citation type="submission" date="2020-09" db="EMBL/GenBank/DDBJ databases">
        <title>A novel bacterium of genus Bacillus, isolated from South China Sea.</title>
        <authorList>
            <person name="Huang H."/>
            <person name="Mo K."/>
            <person name="Hu Y."/>
        </authorList>
    </citation>
    <scope>NUCLEOTIDE SEQUENCE</scope>
    <source>
        <strain evidence="4">IB182487</strain>
    </source>
</reference>
<dbReference type="PANTHER" id="PTHR43976">
    <property type="entry name" value="SHORT CHAIN DEHYDROGENASE"/>
    <property type="match status" value="1"/>
</dbReference>
<dbReference type="InterPro" id="IPR036291">
    <property type="entry name" value="NAD(P)-bd_dom_sf"/>
</dbReference>
<evidence type="ECO:0000256" key="2">
    <source>
        <dbReference type="ARBA" id="ARBA00023002"/>
    </source>
</evidence>
<comment type="similarity">
    <text evidence="1 3">Belongs to the short-chain dehydrogenases/reductases (SDR) family.</text>
</comment>
<dbReference type="Proteomes" id="UP000626844">
    <property type="component" value="Unassembled WGS sequence"/>
</dbReference>
<keyword evidence="5" id="KW-1185">Reference proteome</keyword>
<dbReference type="CDD" id="cd05374">
    <property type="entry name" value="17beta-HSD-like_SDR_c"/>
    <property type="match status" value="1"/>
</dbReference>
<accession>A0A926RY23</accession>
<evidence type="ECO:0000313" key="5">
    <source>
        <dbReference type="Proteomes" id="UP000626844"/>
    </source>
</evidence>
<name>A0A926RY23_9BACI</name>
<dbReference type="EMBL" id="JACXAI010000012">
    <property type="protein sequence ID" value="MBD1380747.1"/>
    <property type="molecule type" value="Genomic_DNA"/>
</dbReference>
<evidence type="ECO:0000256" key="1">
    <source>
        <dbReference type="ARBA" id="ARBA00006484"/>
    </source>
</evidence>
<evidence type="ECO:0000256" key="3">
    <source>
        <dbReference type="RuleBase" id="RU000363"/>
    </source>
</evidence>
<dbReference type="Gene3D" id="3.40.50.720">
    <property type="entry name" value="NAD(P)-binding Rossmann-like Domain"/>
    <property type="match status" value="1"/>
</dbReference>
<organism evidence="4 5">
    <name type="scientific">Metabacillus arenae</name>
    <dbReference type="NCBI Taxonomy" id="2771434"/>
    <lineage>
        <taxon>Bacteria</taxon>
        <taxon>Bacillati</taxon>
        <taxon>Bacillota</taxon>
        <taxon>Bacilli</taxon>
        <taxon>Bacillales</taxon>
        <taxon>Bacillaceae</taxon>
        <taxon>Metabacillus</taxon>
    </lineage>
</organism>
<dbReference type="PRINTS" id="PR00081">
    <property type="entry name" value="GDHRDH"/>
</dbReference>
<comment type="caution">
    <text evidence="4">The sequence shown here is derived from an EMBL/GenBank/DDBJ whole genome shotgun (WGS) entry which is preliminary data.</text>
</comment>
<sequence length="281" mass="31336">MSRRIALVTGASSGIGMLTATCLAKEGFFVLATMRKISRAKNLLDCSKKYKVENDIRCPELDVTKEASIESLKRELSSYNQLDILVNNAGIAVGGFSEELTINDYKKQFDTNFFGVIAVTNTVLPLMRERGQGKIINISSISGKFGFPALSPYTASKHALEGYSESLRLELKPFGIDVVLIEPGSFSTNIWTTGNHTVSSPKGSPYFFYMKKIEEELRKGMASHEDPLKVAQLIAKISLTKNPKLRYKIGKGVKTAIFLKKVLPWTYFEKMVIKKLFRIIS</sequence>
<evidence type="ECO:0000313" key="4">
    <source>
        <dbReference type="EMBL" id="MBD1380747.1"/>
    </source>
</evidence>
<dbReference type="InterPro" id="IPR020904">
    <property type="entry name" value="Sc_DH/Rdtase_CS"/>
</dbReference>